<dbReference type="Proteomes" id="UP001162060">
    <property type="component" value="Unassembled WGS sequence"/>
</dbReference>
<feature type="compositionally biased region" description="Polar residues" evidence="1">
    <location>
        <begin position="112"/>
        <end position="125"/>
    </location>
</feature>
<feature type="region of interest" description="Disordered" evidence="1">
    <location>
        <begin position="60"/>
        <end position="84"/>
    </location>
</feature>
<dbReference type="AlphaFoldDB" id="A0AAV1VIH2"/>
<feature type="compositionally biased region" description="Basic and acidic residues" evidence="1">
    <location>
        <begin position="129"/>
        <end position="138"/>
    </location>
</feature>
<sequence>MGDQVGLRLTEARLGRLGRPMGGRVGLLGTEVHVCDQADRRVFENDPYRYCSTGTVDRYDPVSGNLNHSSQLEPTTSLALSPPGIRSLSRPRGLMSIRLLVPKVQQFRKLGSPQSPAIQTSNTLPESEEAARVRGTKD</sequence>
<feature type="region of interest" description="Disordered" evidence="1">
    <location>
        <begin position="110"/>
        <end position="138"/>
    </location>
</feature>
<evidence type="ECO:0000313" key="3">
    <source>
        <dbReference type="Proteomes" id="UP001162060"/>
    </source>
</evidence>
<accession>A0AAV1VIH2</accession>
<evidence type="ECO:0000256" key="1">
    <source>
        <dbReference type="SAM" id="MobiDB-lite"/>
    </source>
</evidence>
<organism evidence="2 3">
    <name type="scientific">Peronospora matthiolae</name>
    <dbReference type="NCBI Taxonomy" id="2874970"/>
    <lineage>
        <taxon>Eukaryota</taxon>
        <taxon>Sar</taxon>
        <taxon>Stramenopiles</taxon>
        <taxon>Oomycota</taxon>
        <taxon>Peronosporomycetes</taxon>
        <taxon>Peronosporales</taxon>
        <taxon>Peronosporaceae</taxon>
        <taxon>Peronospora</taxon>
    </lineage>
</organism>
<dbReference type="EMBL" id="CAKLBY020000339">
    <property type="protein sequence ID" value="CAK7946020.1"/>
    <property type="molecule type" value="Genomic_DNA"/>
</dbReference>
<protein>
    <submittedName>
        <fullName evidence="2">Uncharacterized protein</fullName>
    </submittedName>
</protein>
<feature type="compositionally biased region" description="Polar residues" evidence="1">
    <location>
        <begin position="64"/>
        <end position="79"/>
    </location>
</feature>
<evidence type="ECO:0000313" key="2">
    <source>
        <dbReference type="EMBL" id="CAK7946020.1"/>
    </source>
</evidence>
<name>A0AAV1VIH2_9STRA</name>
<reference evidence="2" key="1">
    <citation type="submission" date="2024-01" db="EMBL/GenBank/DDBJ databases">
        <authorList>
            <person name="Webb A."/>
        </authorList>
    </citation>
    <scope>NUCLEOTIDE SEQUENCE</scope>
    <source>
        <strain evidence="2">Pm1</strain>
    </source>
</reference>
<gene>
    <name evidence="2" type="ORF">PM001_LOCUS31170</name>
</gene>
<proteinExistence type="predicted"/>
<comment type="caution">
    <text evidence="2">The sequence shown here is derived from an EMBL/GenBank/DDBJ whole genome shotgun (WGS) entry which is preliminary data.</text>
</comment>